<comment type="domain">
    <text evidence="10">Consists of 16-stranded beta-barrel sheets, with large surface-exposed loops, that form a transmembrane pore at the center of each barrel. The pore is partially ocluded by a peptide loop that folds into the pore lumen.</text>
</comment>
<keyword evidence="3 10" id="KW-1134">Transmembrane beta strand</keyword>
<evidence type="ECO:0000256" key="5">
    <source>
        <dbReference type="ARBA" id="ARBA00022729"/>
    </source>
</evidence>
<keyword evidence="6 10" id="KW-0406">Ion transport</keyword>
<evidence type="ECO:0000313" key="11">
    <source>
        <dbReference type="EMBL" id="MET3613210.1"/>
    </source>
</evidence>
<name>A0ABV2IXJ9_9HYPH</name>
<feature type="signal peptide" evidence="10">
    <location>
        <begin position="1"/>
        <end position="22"/>
    </location>
</feature>
<dbReference type="RefSeq" id="WP_354555694.1">
    <property type="nucleotide sequence ID" value="NZ_JBEPMB010000001.1"/>
</dbReference>
<evidence type="ECO:0000256" key="8">
    <source>
        <dbReference type="ARBA" id="ARBA00023136"/>
    </source>
</evidence>
<comment type="function">
    <text evidence="10">Forms passive diffusion pores that allow small molecular weight hydrophilic materials across the outer membrane.</text>
</comment>
<dbReference type="Proteomes" id="UP001549047">
    <property type="component" value="Unassembled WGS sequence"/>
</dbReference>
<keyword evidence="4 10" id="KW-0812">Transmembrane</keyword>
<keyword evidence="9 10" id="KW-0998">Cell outer membrane</keyword>
<evidence type="ECO:0000256" key="3">
    <source>
        <dbReference type="ARBA" id="ARBA00022452"/>
    </source>
</evidence>
<proteinExistence type="inferred from homology"/>
<evidence type="ECO:0000256" key="9">
    <source>
        <dbReference type="ARBA" id="ARBA00023237"/>
    </source>
</evidence>
<keyword evidence="5 10" id="KW-0732">Signal</keyword>
<evidence type="ECO:0000256" key="2">
    <source>
        <dbReference type="ARBA" id="ARBA00022448"/>
    </source>
</evidence>
<evidence type="ECO:0000256" key="10">
    <source>
        <dbReference type="RuleBase" id="RU364005"/>
    </source>
</evidence>
<keyword evidence="2 10" id="KW-0813">Transport</keyword>
<feature type="chain" id="PRO_5044965146" description="Porin" evidence="10">
    <location>
        <begin position="23"/>
        <end position="343"/>
    </location>
</feature>
<evidence type="ECO:0000256" key="7">
    <source>
        <dbReference type="ARBA" id="ARBA00023114"/>
    </source>
</evidence>
<comment type="caution">
    <text evidence="11">The sequence shown here is derived from an EMBL/GenBank/DDBJ whole genome shotgun (WGS) entry which is preliminary data.</text>
</comment>
<gene>
    <name evidence="11" type="ORF">ABID16_001515</name>
</gene>
<dbReference type="InterPro" id="IPR003684">
    <property type="entry name" value="Porin_alphabac"/>
</dbReference>
<dbReference type="EMBL" id="JBEPMB010000001">
    <property type="protein sequence ID" value="MET3613210.1"/>
    <property type="molecule type" value="Genomic_DNA"/>
</dbReference>
<comment type="subcellular location">
    <subcellularLocation>
        <location evidence="10">Cell outer membrane</location>
        <topology evidence="10">Multi-pass membrane protein</topology>
    </subcellularLocation>
</comment>
<sequence>MNIKSLLLGSATAFAVVSGAQAADAIVAAAPEPMEYVKVCDAFGTGYFYIPGTETCLKISGQVRWQLNYSNAPLFGATQTNPGYKWSSFNSGYGKVEIDAKNSTEVGTVYSWLRIQGNNGFVSGSGVSTGNTYNGFNAAFYAGVDAGAFGFEVGSHDTYVHRNIVAGGLTDDGGNHKGMTTSYAAVYGKSGAITWAVGVDDWSNVAGKTAGLIAGVRYGDIAKDPFSGAIDVNYDIAAKAFGAKGYVQAIFNPVTLRLIGVYSAKANSQYAPAQGFSIVAGGKVQLTPQFFAAVDYSYSFTPKTWQVAGDLGWNVAKGFDLLVEGKYTSAKVSSGFLRVQRSF</sequence>
<evidence type="ECO:0000256" key="4">
    <source>
        <dbReference type="ARBA" id="ARBA00022692"/>
    </source>
</evidence>
<reference evidence="11 12" key="1">
    <citation type="submission" date="2024-06" db="EMBL/GenBank/DDBJ databases">
        <title>Genomic Encyclopedia of Type Strains, Phase IV (KMG-IV): sequencing the most valuable type-strain genomes for metagenomic binning, comparative biology and taxonomic classification.</title>
        <authorList>
            <person name="Goeker M."/>
        </authorList>
    </citation>
    <scope>NUCLEOTIDE SEQUENCE [LARGE SCALE GENOMIC DNA]</scope>
    <source>
        <strain evidence="11 12">DSM 29780</strain>
    </source>
</reference>
<organism evidence="11 12">
    <name type="scientific">Rhizobium aquaticum</name>
    <dbReference type="NCBI Taxonomy" id="1549636"/>
    <lineage>
        <taxon>Bacteria</taxon>
        <taxon>Pseudomonadati</taxon>
        <taxon>Pseudomonadota</taxon>
        <taxon>Alphaproteobacteria</taxon>
        <taxon>Hyphomicrobiales</taxon>
        <taxon>Rhizobiaceae</taxon>
        <taxon>Rhizobium/Agrobacterium group</taxon>
        <taxon>Rhizobium</taxon>
    </lineage>
</organism>
<dbReference type="Pfam" id="PF02530">
    <property type="entry name" value="Porin_2"/>
    <property type="match status" value="1"/>
</dbReference>
<protein>
    <recommendedName>
        <fullName evidence="10">Porin</fullName>
    </recommendedName>
</protein>
<keyword evidence="8 10" id="KW-0472">Membrane</keyword>
<evidence type="ECO:0000313" key="12">
    <source>
        <dbReference type="Proteomes" id="UP001549047"/>
    </source>
</evidence>
<evidence type="ECO:0000256" key="1">
    <source>
        <dbReference type="ARBA" id="ARBA00009521"/>
    </source>
</evidence>
<accession>A0ABV2IXJ9</accession>
<comment type="similarity">
    <text evidence="1 10">Belongs to the alphaproteobacteria porin family.</text>
</comment>
<keyword evidence="12" id="KW-1185">Reference proteome</keyword>
<evidence type="ECO:0000256" key="6">
    <source>
        <dbReference type="ARBA" id="ARBA00023065"/>
    </source>
</evidence>
<keyword evidence="7 10" id="KW-0626">Porin</keyword>